<evidence type="ECO:0000256" key="1">
    <source>
        <dbReference type="SAM" id="Phobius"/>
    </source>
</evidence>
<keyword evidence="3" id="KW-0378">Hydrolase</keyword>
<keyword evidence="1" id="KW-0812">Transmembrane</keyword>
<dbReference type="InterPro" id="IPR025007">
    <property type="entry name" value="DUF3899"/>
</dbReference>
<reference evidence="3 4" key="1">
    <citation type="submission" date="2024-06" db="EMBL/GenBank/DDBJ databases">
        <title>Sorghum-associated microbial communities from plants grown in Nebraska, USA.</title>
        <authorList>
            <person name="Schachtman D."/>
        </authorList>
    </citation>
    <scope>NUCLEOTIDE SEQUENCE [LARGE SCALE GENOMIC DNA]</scope>
    <source>
        <strain evidence="3 4">1288</strain>
    </source>
</reference>
<feature type="transmembrane region" description="Helical" evidence="1">
    <location>
        <begin position="36"/>
        <end position="64"/>
    </location>
</feature>
<proteinExistence type="predicted"/>
<dbReference type="Proteomes" id="UP001549104">
    <property type="component" value="Unassembled WGS sequence"/>
</dbReference>
<feature type="domain" description="DUF3899" evidence="2">
    <location>
        <begin position="32"/>
        <end position="109"/>
    </location>
</feature>
<keyword evidence="4" id="KW-1185">Reference proteome</keyword>
<evidence type="ECO:0000313" key="3">
    <source>
        <dbReference type="EMBL" id="MET3655860.1"/>
    </source>
</evidence>
<gene>
    <name evidence="3" type="ORF">ABIC55_000944</name>
</gene>
<keyword evidence="3" id="KW-0645">Protease</keyword>
<protein>
    <submittedName>
        <fullName evidence="3">Membrane protein implicated in regulation of membrane protease activity</fullName>
    </submittedName>
</protein>
<comment type="caution">
    <text evidence="3">The sequence shown here is derived from an EMBL/GenBank/DDBJ whole genome shotgun (WGS) entry which is preliminary data.</text>
</comment>
<dbReference type="GO" id="GO:0006508">
    <property type="term" value="P:proteolysis"/>
    <property type="evidence" value="ECO:0007669"/>
    <property type="project" value="UniProtKB-KW"/>
</dbReference>
<keyword evidence="1" id="KW-0472">Membrane</keyword>
<keyword evidence="1" id="KW-1133">Transmembrane helix</keyword>
<dbReference type="RefSeq" id="WP_067211888.1">
    <property type="nucleotide sequence ID" value="NZ_CP014616.1"/>
</dbReference>
<feature type="transmembrane region" description="Helical" evidence="1">
    <location>
        <begin position="7"/>
        <end position="24"/>
    </location>
</feature>
<organism evidence="3 4">
    <name type="scientific">Sporosarcina psychrophila</name>
    <name type="common">Bacillus psychrophilus</name>
    <dbReference type="NCBI Taxonomy" id="1476"/>
    <lineage>
        <taxon>Bacteria</taxon>
        <taxon>Bacillati</taxon>
        <taxon>Bacillota</taxon>
        <taxon>Bacilli</taxon>
        <taxon>Bacillales</taxon>
        <taxon>Caryophanaceae</taxon>
        <taxon>Sporosarcina</taxon>
    </lineage>
</organism>
<feature type="transmembrane region" description="Helical" evidence="1">
    <location>
        <begin position="91"/>
        <end position="113"/>
    </location>
</feature>
<dbReference type="GO" id="GO:0008233">
    <property type="term" value="F:peptidase activity"/>
    <property type="evidence" value="ECO:0007669"/>
    <property type="project" value="UniProtKB-KW"/>
</dbReference>
<accession>A0ABV2K456</accession>
<dbReference type="EMBL" id="JBEPME010000001">
    <property type="protein sequence ID" value="MET3655860.1"/>
    <property type="molecule type" value="Genomic_DNA"/>
</dbReference>
<name>A0ABV2K456_SPOPS</name>
<dbReference type="Pfam" id="PF13038">
    <property type="entry name" value="DUF3899"/>
    <property type="match status" value="1"/>
</dbReference>
<sequence>MKKIVRNILIAHVIIILLILLYFKELTLLSYINASFIVGGVLTFLGLVSFVFSTGFFDVFTVSMRKVVTPKRRMDDVMAMRKPSEVFSGNVSPMLGSGTLILIMMGIALLIFYI</sequence>
<evidence type="ECO:0000259" key="2">
    <source>
        <dbReference type="Pfam" id="PF13038"/>
    </source>
</evidence>
<evidence type="ECO:0000313" key="4">
    <source>
        <dbReference type="Proteomes" id="UP001549104"/>
    </source>
</evidence>